<evidence type="ECO:0000256" key="7">
    <source>
        <dbReference type="ARBA" id="ARBA00022840"/>
    </source>
</evidence>
<evidence type="ECO:0000256" key="4">
    <source>
        <dbReference type="ARBA" id="ARBA00022679"/>
    </source>
</evidence>
<keyword evidence="10" id="KW-0472">Membrane</keyword>
<feature type="region of interest" description="Disordered" evidence="9">
    <location>
        <begin position="330"/>
        <end position="349"/>
    </location>
</feature>
<dbReference type="PANTHER" id="PTHR24421">
    <property type="entry name" value="NITRATE/NITRITE SENSOR PROTEIN NARX-RELATED"/>
    <property type="match status" value="1"/>
</dbReference>
<protein>
    <recommendedName>
        <fullName evidence="2">histidine kinase</fullName>
        <ecNumber evidence="2">2.7.13.3</ecNumber>
    </recommendedName>
</protein>
<dbReference type="EMBL" id="VHQG01000002">
    <property type="protein sequence ID" value="TPW76353.1"/>
    <property type="molecule type" value="Genomic_DNA"/>
</dbReference>
<evidence type="ECO:0000256" key="3">
    <source>
        <dbReference type="ARBA" id="ARBA00022553"/>
    </source>
</evidence>
<dbReference type="GO" id="GO:0046983">
    <property type="term" value="F:protein dimerization activity"/>
    <property type="evidence" value="ECO:0007669"/>
    <property type="project" value="InterPro"/>
</dbReference>
<dbReference type="EC" id="2.7.13.3" evidence="2"/>
<keyword evidence="13" id="KW-1185">Reference proteome</keyword>
<keyword evidence="4" id="KW-0808">Transferase</keyword>
<evidence type="ECO:0000256" key="6">
    <source>
        <dbReference type="ARBA" id="ARBA00022777"/>
    </source>
</evidence>
<dbReference type="CDD" id="cd16917">
    <property type="entry name" value="HATPase_UhpB-NarQ-NarX-like"/>
    <property type="match status" value="1"/>
</dbReference>
<keyword evidence="5" id="KW-0547">Nucleotide-binding</keyword>
<sequence>MYISRDHLKPWAVPTAAALIFIAGALTLVSSGVTSVILLLIICVAAGLSWSYPVAALAVLAPSTVFGTVIMSISMGWSVSVGWFAAIIAVALTVGVVAARHRQLRWIALGAVLTAGVASSAWWNGQGLITNVASFLFSNAVAAAGWGIGVAIRENSARIAALTQAARLETRLETTESSLSLADERNRLAQEMHDVVAHSLAVIVAQADGARYLKEARPQAMADALEAIAGSARSALLDVQGMIDGMLDGTEAPQPTLEQLPDLVEGSRGAGLEVTQVTAGEPAALGLAQQAAAYRIVQEGLTNALRHRGRGSSVSIVFDWRGPGLSIQLVSSGQGEQSGLETRGSGRGVTGMQERARLAGGWLADGADESGDHRLTAFIPYRELEVDEQLAAASGTNGPFPTPSAPAPAASVASTPSRPASSTSPSTPGALA</sequence>
<feature type="transmembrane region" description="Helical" evidence="10">
    <location>
        <begin position="54"/>
        <end position="75"/>
    </location>
</feature>
<dbReference type="GO" id="GO:0000155">
    <property type="term" value="F:phosphorelay sensor kinase activity"/>
    <property type="evidence" value="ECO:0007669"/>
    <property type="project" value="InterPro"/>
</dbReference>
<dbReference type="InterPro" id="IPR036890">
    <property type="entry name" value="HATPase_C_sf"/>
</dbReference>
<dbReference type="PANTHER" id="PTHR24421:SF10">
    <property type="entry name" value="NITRATE_NITRITE SENSOR PROTEIN NARQ"/>
    <property type="match status" value="1"/>
</dbReference>
<evidence type="ECO:0000256" key="10">
    <source>
        <dbReference type="SAM" id="Phobius"/>
    </source>
</evidence>
<gene>
    <name evidence="12" type="ORF">FJ657_11280</name>
</gene>
<evidence type="ECO:0000256" key="9">
    <source>
        <dbReference type="SAM" id="MobiDB-lite"/>
    </source>
</evidence>
<evidence type="ECO:0000256" key="2">
    <source>
        <dbReference type="ARBA" id="ARBA00012438"/>
    </source>
</evidence>
<feature type="region of interest" description="Disordered" evidence="9">
    <location>
        <begin position="389"/>
        <end position="432"/>
    </location>
</feature>
<feature type="transmembrane region" description="Helical" evidence="10">
    <location>
        <begin position="129"/>
        <end position="152"/>
    </location>
</feature>
<dbReference type="AlphaFoldDB" id="A0A506Y356"/>
<dbReference type="Gene3D" id="3.30.565.10">
    <property type="entry name" value="Histidine kinase-like ATPase, C-terminal domain"/>
    <property type="match status" value="1"/>
</dbReference>
<feature type="compositionally biased region" description="Polar residues" evidence="9">
    <location>
        <begin position="330"/>
        <end position="340"/>
    </location>
</feature>
<dbReference type="OrthoDB" id="227596at2"/>
<dbReference type="Proteomes" id="UP000316252">
    <property type="component" value="Unassembled WGS sequence"/>
</dbReference>
<accession>A0A506Y356</accession>
<keyword evidence="10" id="KW-1133">Transmembrane helix</keyword>
<dbReference type="InterPro" id="IPR011712">
    <property type="entry name" value="Sig_transdc_His_kin_sub3_dim/P"/>
</dbReference>
<evidence type="ECO:0000313" key="13">
    <source>
        <dbReference type="Proteomes" id="UP000316252"/>
    </source>
</evidence>
<comment type="catalytic activity">
    <reaction evidence="1">
        <text>ATP + protein L-histidine = ADP + protein N-phospho-L-histidine.</text>
        <dbReference type="EC" id="2.7.13.3"/>
    </reaction>
</comment>
<dbReference type="GO" id="GO:0016020">
    <property type="term" value="C:membrane"/>
    <property type="evidence" value="ECO:0007669"/>
    <property type="project" value="InterPro"/>
</dbReference>
<dbReference type="Pfam" id="PF07730">
    <property type="entry name" value="HisKA_3"/>
    <property type="match status" value="1"/>
</dbReference>
<evidence type="ECO:0000259" key="11">
    <source>
        <dbReference type="Pfam" id="PF07730"/>
    </source>
</evidence>
<evidence type="ECO:0000313" key="12">
    <source>
        <dbReference type="EMBL" id="TPW76353.1"/>
    </source>
</evidence>
<feature type="transmembrane region" description="Helical" evidence="10">
    <location>
        <begin position="106"/>
        <end position="123"/>
    </location>
</feature>
<comment type="caution">
    <text evidence="12">The sequence shown here is derived from an EMBL/GenBank/DDBJ whole genome shotgun (WGS) entry which is preliminary data.</text>
</comment>
<dbReference type="Gene3D" id="1.20.5.1930">
    <property type="match status" value="1"/>
</dbReference>
<dbReference type="RefSeq" id="WP_141163708.1">
    <property type="nucleotide sequence ID" value="NZ_VHQG01000002.1"/>
</dbReference>
<feature type="domain" description="Signal transduction histidine kinase subgroup 3 dimerisation and phosphoacceptor" evidence="11">
    <location>
        <begin position="184"/>
        <end position="246"/>
    </location>
</feature>
<reference evidence="12 13" key="1">
    <citation type="submission" date="2019-06" db="EMBL/GenBank/DDBJ databases">
        <authorList>
            <person name="Li F."/>
        </authorList>
    </citation>
    <scope>NUCLEOTIDE SEQUENCE [LARGE SCALE GENOMIC DNA]</scope>
    <source>
        <strain evidence="12 13">10F1D-1</strain>
    </source>
</reference>
<dbReference type="SUPFAM" id="SSF55874">
    <property type="entry name" value="ATPase domain of HSP90 chaperone/DNA topoisomerase II/histidine kinase"/>
    <property type="match status" value="1"/>
</dbReference>
<feature type="transmembrane region" description="Helical" evidence="10">
    <location>
        <begin position="16"/>
        <end position="42"/>
    </location>
</feature>
<feature type="compositionally biased region" description="Low complexity" evidence="9">
    <location>
        <begin position="407"/>
        <end position="432"/>
    </location>
</feature>
<keyword evidence="6" id="KW-0418">Kinase</keyword>
<keyword evidence="3" id="KW-0597">Phosphoprotein</keyword>
<evidence type="ECO:0000256" key="1">
    <source>
        <dbReference type="ARBA" id="ARBA00000085"/>
    </source>
</evidence>
<evidence type="ECO:0000256" key="5">
    <source>
        <dbReference type="ARBA" id="ARBA00022741"/>
    </source>
</evidence>
<name>A0A506Y356_9MICO</name>
<dbReference type="InterPro" id="IPR050482">
    <property type="entry name" value="Sensor_HK_TwoCompSys"/>
</dbReference>
<feature type="transmembrane region" description="Helical" evidence="10">
    <location>
        <begin position="81"/>
        <end position="99"/>
    </location>
</feature>
<dbReference type="GO" id="GO:0005524">
    <property type="term" value="F:ATP binding"/>
    <property type="evidence" value="ECO:0007669"/>
    <property type="project" value="UniProtKB-KW"/>
</dbReference>
<keyword evidence="8" id="KW-0902">Two-component regulatory system</keyword>
<proteinExistence type="predicted"/>
<evidence type="ECO:0000256" key="8">
    <source>
        <dbReference type="ARBA" id="ARBA00023012"/>
    </source>
</evidence>
<keyword evidence="7" id="KW-0067">ATP-binding</keyword>
<keyword evidence="10" id="KW-0812">Transmembrane</keyword>
<organism evidence="12 13">
    <name type="scientific">Schumannella soli</name>
    <dbReference type="NCBI Taxonomy" id="2590779"/>
    <lineage>
        <taxon>Bacteria</taxon>
        <taxon>Bacillati</taxon>
        <taxon>Actinomycetota</taxon>
        <taxon>Actinomycetes</taxon>
        <taxon>Micrococcales</taxon>
        <taxon>Microbacteriaceae</taxon>
        <taxon>Schumannella</taxon>
    </lineage>
</organism>